<dbReference type="AlphaFoldDB" id="A0A6G1PSA0"/>
<evidence type="ECO:0000313" key="2">
    <source>
        <dbReference type="Proteomes" id="UP000503349"/>
    </source>
</evidence>
<dbReference type="Proteomes" id="UP000503349">
    <property type="component" value="Chromosome 8"/>
</dbReference>
<reference evidence="2" key="2">
    <citation type="submission" date="2019-02" db="EMBL/GenBank/DDBJ databases">
        <title>Opniocepnalus argus Var Kimnra genome.</title>
        <authorList>
            <person name="Zhou C."/>
            <person name="Xiao S."/>
        </authorList>
    </citation>
    <scope>NUCLEOTIDE SEQUENCE [LARGE SCALE GENOMIC DNA]</scope>
</reference>
<accession>A0A6G1PSA0</accession>
<proteinExistence type="predicted"/>
<name>A0A6G1PSA0_CHAAH</name>
<keyword evidence="2" id="KW-1185">Reference proteome</keyword>
<evidence type="ECO:0000313" key="1">
    <source>
        <dbReference type="EMBL" id="KAF3693221.1"/>
    </source>
</evidence>
<sequence length="273" mass="30820">MRSGYISADTDVIEAVIQFCNKASNGFCCCFESSPLRKVMDDYLNRFAEDRKTVKATAFVSVDCGRQLEHLTVNLVQVHIKVVLAPISTELEIHRGQLNSEISPFSMQWSVRTPAAVGYHGLIKAPGSVKIHRDFSGKGRVHPCNSGQSEAAPFTWISASLRQERKRQGRRTRVECRRKIVKEREEYDCQAALDLHPLQPLCERLQSQALVFGYDNSLNSPQTVPFLDLLAQPPPCRRPVRRYITPTAERRIYICRDKLQAGGKCAQTSEEQA</sequence>
<reference evidence="1 2" key="1">
    <citation type="submission" date="2019-02" db="EMBL/GenBank/DDBJ databases">
        <title>Opniocepnalus argus genome.</title>
        <authorList>
            <person name="Zhou C."/>
            <person name="Xiao S."/>
        </authorList>
    </citation>
    <scope>NUCLEOTIDE SEQUENCE [LARGE SCALE GENOMIC DNA]</scope>
    <source>
        <strain evidence="1">OARG1902GOOAL</strain>
        <tissue evidence="1">Muscle</tissue>
    </source>
</reference>
<dbReference type="EMBL" id="CM015719">
    <property type="protein sequence ID" value="KAF3693221.1"/>
    <property type="molecule type" value="Genomic_DNA"/>
</dbReference>
<protein>
    <submittedName>
        <fullName evidence="1">Uncharacterized protein</fullName>
    </submittedName>
</protein>
<organism evidence="1 2">
    <name type="scientific">Channa argus</name>
    <name type="common">Northern snakehead</name>
    <name type="synonym">Ophicephalus argus</name>
    <dbReference type="NCBI Taxonomy" id="215402"/>
    <lineage>
        <taxon>Eukaryota</taxon>
        <taxon>Metazoa</taxon>
        <taxon>Chordata</taxon>
        <taxon>Craniata</taxon>
        <taxon>Vertebrata</taxon>
        <taxon>Euteleostomi</taxon>
        <taxon>Actinopterygii</taxon>
        <taxon>Neopterygii</taxon>
        <taxon>Teleostei</taxon>
        <taxon>Neoteleostei</taxon>
        <taxon>Acanthomorphata</taxon>
        <taxon>Anabantaria</taxon>
        <taxon>Anabantiformes</taxon>
        <taxon>Channoidei</taxon>
        <taxon>Channidae</taxon>
        <taxon>Channa</taxon>
    </lineage>
</organism>
<gene>
    <name evidence="1" type="ORF">EXN66_Car008897</name>
</gene>